<organism evidence="3">
    <name type="scientific">Rhizophora mucronata</name>
    <name type="common">Asiatic mangrove</name>
    <dbReference type="NCBI Taxonomy" id="61149"/>
    <lineage>
        <taxon>Eukaryota</taxon>
        <taxon>Viridiplantae</taxon>
        <taxon>Streptophyta</taxon>
        <taxon>Embryophyta</taxon>
        <taxon>Tracheophyta</taxon>
        <taxon>Spermatophyta</taxon>
        <taxon>Magnoliopsida</taxon>
        <taxon>eudicotyledons</taxon>
        <taxon>Gunneridae</taxon>
        <taxon>Pentapetalae</taxon>
        <taxon>rosids</taxon>
        <taxon>fabids</taxon>
        <taxon>Malpighiales</taxon>
        <taxon>Rhizophoraceae</taxon>
        <taxon>Rhizophora</taxon>
    </lineage>
</organism>
<evidence type="ECO:0000259" key="2">
    <source>
        <dbReference type="Pfam" id="PF00078"/>
    </source>
</evidence>
<protein>
    <recommendedName>
        <fullName evidence="2">Reverse transcriptase domain-containing protein</fullName>
    </recommendedName>
</protein>
<dbReference type="InterPro" id="IPR043502">
    <property type="entry name" value="DNA/RNA_pol_sf"/>
</dbReference>
<keyword evidence="1" id="KW-0472">Membrane</keyword>
<dbReference type="SUPFAM" id="SSF56672">
    <property type="entry name" value="DNA/RNA polymerases"/>
    <property type="match status" value="1"/>
</dbReference>
<accession>A0A2P2NN93</accession>
<name>A0A2P2NN93_RHIMU</name>
<feature type="transmembrane region" description="Helical" evidence="1">
    <location>
        <begin position="20"/>
        <end position="41"/>
    </location>
</feature>
<dbReference type="Pfam" id="PF00078">
    <property type="entry name" value="RVT_1"/>
    <property type="match status" value="1"/>
</dbReference>
<evidence type="ECO:0000256" key="1">
    <source>
        <dbReference type="SAM" id="Phobius"/>
    </source>
</evidence>
<feature type="domain" description="Reverse transcriptase" evidence="2">
    <location>
        <begin position="1"/>
        <end position="56"/>
    </location>
</feature>
<dbReference type="InterPro" id="IPR043128">
    <property type="entry name" value="Rev_trsase/Diguanyl_cyclase"/>
</dbReference>
<sequence>MNDIFRLCLHKFVLTFFDDILVYSFSLKAYLLHLQTMFITLHENFLFVKKTKCSFAS</sequence>
<reference evidence="3" key="1">
    <citation type="submission" date="2018-02" db="EMBL/GenBank/DDBJ databases">
        <title>Rhizophora mucronata_Transcriptome.</title>
        <authorList>
            <person name="Meera S.P."/>
            <person name="Sreeshan A."/>
            <person name="Augustine A."/>
        </authorList>
    </citation>
    <scope>NUCLEOTIDE SEQUENCE</scope>
    <source>
        <tissue evidence="3">Leaf</tissue>
    </source>
</reference>
<dbReference type="AlphaFoldDB" id="A0A2P2NN93"/>
<dbReference type="Gene3D" id="3.30.70.270">
    <property type="match status" value="1"/>
</dbReference>
<keyword evidence="1" id="KW-0812">Transmembrane</keyword>
<evidence type="ECO:0000313" key="3">
    <source>
        <dbReference type="EMBL" id="MBX43854.1"/>
    </source>
</evidence>
<dbReference type="InterPro" id="IPR000477">
    <property type="entry name" value="RT_dom"/>
</dbReference>
<proteinExistence type="predicted"/>
<dbReference type="EMBL" id="GGEC01063370">
    <property type="protein sequence ID" value="MBX43854.1"/>
    <property type="molecule type" value="Transcribed_RNA"/>
</dbReference>
<keyword evidence="1" id="KW-1133">Transmembrane helix</keyword>